<name>A0A1B6IB67_9HEMI</name>
<dbReference type="PANTHER" id="PTHR10773:SF19">
    <property type="match status" value="1"/>
</dbReference>
<protein>
    <submittedName>
        <fullName evidence="1">Uncharacterized protein</fullName>
    </submittedName>
</protein>
<feature type="non-terminal residue" evidence="1">
    <location>
        <position position="1"/>
    </location>
</feature>
<gene>
    <name evidence="1" type="ORF">g.55740</name>
</gene>
<dbReference type="PANTHER" id="PTHR10773">
    <property type="entry name" value="DNA-DIRECTED RNA POLYMERASES I, II, AND III SUBUNIT RPABC2"/>
    <property type="match status" value="1"/>
</dbReference>
<proteinExistence type="predicted"/>
<dbReference type="AlphaFoldDB" id="A0A1B6IB67"/>
<feature type="non-terminal residue" evidence="1">
    <location>
        <position position="186"/>
    </location>
</feature>
<dbReference type="EMBL" id="GECU01023521">
    <property type="protein sequence ID" value="JAS84185.1"/>
    <property type="molecule type" value="Transcribed_RNA"/>
</dbReference>
<reference evidence="1" key="1">
    <citation type="submission" date="2015-11" db="EMBL/GenBank/DDBJ databases">
        <title>De novo transcriptome assembly of four potential Pierce s Disease insect vectors from Arizona vineyards.</title>
        <authorList>
            <person name="Tassone E.E."/>
        </authorList>
    </citation>
    <scope>NUCLEOTIDE SEQUENCE</scope>
</reference>
<evidence type="ECO:0000313" key="1">
    <source>
        <dbReference type="EMBL" id="JAS84185.1"/>
    </source>
</evidence>
<sequence length="186" mass="21951">CKQFFLNTLVISETFVKFALLKTQSTGMVEPDHRGKHVPGNKIPETAKDIIRNHISKYPAYESHYSRERTNKKYLGNDLNISIMYTMYENECKEKNIKPEKKWLFSEIFNREYNLSFHLPDNDTCDFCDRIDCQLKNANGEQKENLQAEKQKHLDEAARRYHLKKEDKLLGQGNEKFKVVMADLQK</sequence>
<organism evidence="1">
    <name type="scientific">Homalodisca liturata</name>
    <dbReference type="NCBI Taxonomy" id="320908"/>
    <lineage>
        <taxon>Eukaryota</taxon>
        <taxon>Metazoa</taxon>
        <taxon>Ecdysozoa</taxon>
        <taxon>Arthropoda</taxon>
        <taxon>Hexapoda</taxon>
        <taxon>Insecta</taxon>
        <taxon>Pterygota</taxon>
        <taxon>Neoptera</taxon>
        <taxon>Paraneoptera</taxon>
        <taxon>Hemiptera</taxon>
        <taxon>Auchenorrhyncha</taxon>
        <taxon>Membracoidea</taxon>
        <taxon>Cicadellidae</taxon>
        <taxon>Cicadellinae</taxon>
        <taxon>Proconiini</taxon>
        <taxon>Homalodisca</taxon>
    </lineage>
</organism>
<accession>A0A1B6IB67</accession>